<proteinExistence type="predicted"/>
<sequence length="118" mass="13368">MKRLRLGAVLHFLIAIGHIGCLFALDEAFEAYGIREIMHQMVSGHVWMLYALTIGLVLAFCLAGLYALSATGYIRRFPLTRMAIITIVVLNPIRHKSMLFITEIWNNPLVSVILQRQT</sequence>
<protein>
    <submittedName>
        <fullName evidence="2">Uncharacterized protein</fullName>
    </submittedName>
</protein>
<dbReference type="AlphaFoldDB" id="A0A1M6WDU2"/>
<gene>
    <name evidence="2" type="ORF">SAMN05216463_11650</name>
</gene>
<evidence type="ECO:0000313" key="3">
    <source>
        <dbReference type="Proteomes" id="UP000184130"/>
    </source>
</evidence>
<dbReference type="EMBL" id="FRBD01000016">
    <property type="protein sequence ID" value="SHK91829.1"/>
    <property type="molecule type" value="Genomic_DNA"/>
</dbReference>
<feature type="transmembrane region" description="Helical" evidence="1">
    <location>
        <begin position="48"/>
        <end position="74"/>
    </location>
</feature>
<dbReference type="RefSeq" id="WP_073209447.1">
    <property type="nucleotide sequence ID" value="NZ_FRBD01000016.1"/>
</dbReference>
<dbReference type="Proteomes" id="UP000184130">
    <property type="component" value="Unassembled WGS sequence"/>
</dbReference>
<reference evidence="2 3" key="1">
    <citation type="submission" date="2016-11" db="EMBL/GenBank/DDBJ databases">
        <authorList>
            <person name="Jaros S."/>
            <person name="Januszkiewicz K."/>
            <person name="Wedrychowicz H."/>
        </authorList>
    </citation>
    <scope>NUCLEOTIDE SEQUENCE [LARGE SCALE GENOMIC DNA]</scope>
    <source>
        <strain evidence="2 3">KHT3</strain>
    </source>
</reference>
<keyword evidence="1" id="KW-0812">Transmembrane</keyword>
<dbReference type="OrthoDB" id="1075618at2"/>
<keyword evidence="1" id="KW-0472">Membrane</keyword>
<evidence type="ECO:0000313" key="2">
    <source>
        <dbReference type="EMBL" id="SHK91829.1"/>
    </source>
</evidence>
<keyword evidence="1" id="KW-1133">Transmembrane helix</keyword>
<evidence type="ECO:0000256" key="1">
    <source>
        <dbReference type="SAM" id="Phobius"/>
    </source>
</evidence>
<accession>A0A1M6WDU2</accession>
<organism evidence="2 3">
    <name type="scientific">Xylanibacter ruminicola</name>
    <name type="common">Prevotella ruminicola</name>
    <dbReference type="NCBI Taxonomy" id="839"/>
    <lineage>
        <taxon>Bacteria</taxon>
        <taxon>Pseudomonadati</taxon>
        <taxon>Bacteroidota</taxon>
        <taxon>Bacteroidia</taxon>
        <taxon>Bacteroidales</taxon>
        <taxon>Prevotellaceae</taxon>
        <taxon>Xylanibacter</taxon>
    </lineage>
</organism>
<name>A0A1M6WDU2_XYLRU</name>